<dbReference type="Pfam" id="PF13843">
    <property type="entry name" value="DDE_Tnp_1_7"/>
    <property type="match status" value="1"/>
</dbReference>
<feature type="domain" description="PiggyBac transposable element-derived protein" evidence="1">
    <location>
        <begin position="1"/>
        <end position="163"/>
    </location>
</feature>
<gene>
    <name evidence="2" type="primary">PGBD4-L16</name>
    <name evidence="2" type="ORF">Hamer_G008554</name>
</gene>
<protein>
    <submittedName>
        <fullName evidence="2">PiggyBac transposable element-derived protein 4-like 16</fullName>
    </submittedName>
</protein>
<organism evidence="2 3">
    <name type="scientific">Homarus americanus</name>
    <name type="common">American lobster</name>
    <dbReference type="NCBI Taxonomy" id="6706"/>
    <lineage>
        <taxon>Eukaryota</taxon>
        <taxon>Metazoa</taxon>
        <taxon>Ecdysozoa</taxon>
        <taxon>Arthropoda</taxon>
        <taxon>Crustacea</taxon>
        <taxon>Multicrustacea</taxon>
        <taxon>Malacostraca</taxon>
        <taxon>Eumalacostraca</taxon>
        <taxon>Eucarida</taxon>
        <taxon>Decapoda</taxon>
        <taxon>Pleocyemata</taxon>
        <taxon>Astacidea</taxon>
        <taxon>Nephropoidea</taxon>
        <taxon>Nephropidae</taxon>
        <taxon>Homarus</taxon>
    </lineage>
</organism>
<dbReference type="AlphaFoldDB" id="A0A8J5N4M1"/>
<keyword evidence="3" id="KW-1185">Reference proteome</keyword>
<proteinExistence type="predicted"/>
<dbReference type="EMBL" id="JAHLQT010010178">
    <property type="protein sequence ID" value="KAG7173034.1"/>
    <property type="molecule type" value="Genomic_DNA"/>
</dbReference>
<name>A0A8J5N4M1_HOMAM</name>
<dbReference type="PANTHER" id="PTHR46599:SF6">
    <property type="entry name" value="DUAL SPECIFICITY PHOSPHATASE 26"/>
    <property type="match status" value="1"/>
</dbReference>
<evidence type="ECO:0000313" key="3">
    <source>
        <dbReference type="Proteomes" id="UP000747542"/>
    </source>
</evidence>
<reference evidence="2" key="1">
    <citation type="journal article" date="2021" name="Sci. Adv.">
        <title>The American lobster genome reveals insights on longevity, neural, and immune adaptations.</title>
        <authorList>
            <person name="Polinski J.M."/>
            <person name="Zimin A.V."/>
            <person name="Clark K.F."/>
            <person name="Kohn A.B."/>
            <person name="Sadowski N."/>
            <person name="Timp W."/>
            <person name="Ptitsyn A."/>
            <person name="Khanna P."/>
            <person name="Romanova D.Y."/>
            <person name="Williams P."/>
            <person name="Greenwood S.J."/>
            <person name="Moroz L.L."/>
            <person name="Walt D.R."/>
            <person name="Bodnar A.G."/>
        </authorList>
    </citation>
    <scope>NUCLEOTIDE SEQUENCE</scope>
    <source>
        <strain evidence="2">GMGI-L3</strain>
    </source>
</reference>
<comment type="caution">
    <text evidence="2">The sequence shown here is derived from an EMBL/GenBank/DDBJ whole genome shotgun (WGS) entry which is preliminary data.</text>
</comment>
<evidence type="ECO:0000313" key="2">
    <source>
        <dbReference type="EMBL" id="KAG7173034.1"/>
    </source>
</evidence>
<evidence type="ECO:0000259" key="1">
    <source>
        <dbReference type="Pfam" id="PF13843"/>
    </source>
</evidence>
<dbReference type="InterPro" id="IPR029526">
    <property type="entry name" value="PGBD"/>
</dbReference>
<dbReference type="Proteomes" id="UP000747542">
    <property type="component" value="Unassembled WGS sequence"/>
</dbReference>
<sequence length="167" mass="19496">MLERRFCFLLRCLRFDDTDTWEEQRQEDKFAVVREMWDTFIKKCTGNYTPHENITVDEQLLDFRVRCSFRQYIGNKPTKYGLMLVMASDVQSKYMVSAIPYLGTHTKPPPGVLLGEYFTTELMKPYFHTQRTVTRNNFFTSHPLAASLESLGVSIVGTMRKTQELAS</sequence>
<accession>A0A8J5N4M1</accession>
<dbReference type="PANTHER" id="PTHR46599">
    <property type="entry name" value="PIGGYBAC TRANSPOSABLE ELEMENT-DERIVED PROTEIN 4"/>
    <property type="match status" value="1"/>
</dbReference>